<protein>
    <submittedName>
        <fullName evidence="2">Uncharacterized protein</fullName>
    </submittedName>
</protein>
<feature type="region of interest" description="Disordered" evidence="1">
    <location>
        <begin position="1"/>
        <end position="21"/>
    </location>
</feature>
<gene>
    <name evidence="2" type="ORF">Nepgr_019559</name>
</gene>
<name>A0AAD3STP4_NEPGR</name>
<sequence>MKMTPSHSDTSCPDHSVVAPPPGLHKEQHWIILTRSPLSQVLLQVSQLGGLVEDLHLVDESAPAVSILGAPRTSNSLLRPSNKREGGPHSYHAQEVANQVTTPPSEQVGSLKQSKSWRHQKSTLKNPKGTIG</sequence>
<keyword evidence="3" id="KW-1185">Reference proteome</keyword>
<evidence type="ECO:0000313" key="2">
    <source>
        <dbReference type="EMBL" id="GMH17718.1"/>
    </source>
</evidence>
<dbReference type="Proteomes" id="UP001279734">
    <property type="component" value="Unassembled WGS sequence"/>
</dbReference>
<dbReference type="AlphaFoldDB" id="A0AAD3STP4"/>
<feature type="compositionally biased region" description="Polar residues" evidence="1">
    <location>
        <begin position="1"/>
        <end position="13"/>
    </location>
</feature>
<comment type="caution">
    <text evidence="2">The sequence shown here is derived from an EMBL/GenBank/DDBJ whole genome shotgun (WGS) entry which is preliminary data.</text>
</comment>
<feature type="region of interest" description="Disordered" evidence="1">
    <location>
        <begin position="70"/>
        <end position="132"/>
    </location>
</feature>
<accession>A0AAD3STP4</accession>
<organism evidence="2 3">
    <name type="scientific">Nepenthes gracilis</name>
    <name type="common">Slender pitcher plant</name>
    <dbReference type="NCBI Taxonomy" id="150966"/>
    <lineage>
        <taxon>Eukaryota</taxon>
        <taxon>Viridiplantae</taxon>
        <taxon>Streptophyta</taxon>
        <taxon>Embryophyta</taxon>
        <taxon>Tracheophyta</taxon>
        <taxon>Spermatophyta</taxon>
        <taxon>Magnoliopsida</taxon>
        <taxon>eudicotyledons</taxon>
        <taxon>Gunneridae</taxon>
        <taxon>Pentapetalae</taxon>
        <taxon>Caryophyllales</taxon>
        <taxon>Nepenthaceae</taxon>
        <taxon>Nepenthes</taxon>
    </lineage>
</organism>
<evidence type="ECO:0000256" key="1">
    <source>
        <dbReference type="SAM" id="MobiDB-lite"/>
    </source>
</evidence>
<feature type="compositionally biased region" description="Polar residues" evidence="1">
    <location>
        <begin position="96"/>
        <end position="114"/>
    </location>
</feature>
<reference evidence="2" key="1">
    <citation type="submission" date="2023-05" db="EMBL/GenBank/DDBJ databases">
        <title>Nepenthes gracilis genome sequencing.</title>
        <authorList>
            <person name="Fukushima K."/>
        </authorList>
    </citation>
    <scope>NUCLEOTIDE SEQUENCE</scope>
    <source>
        <strain evidence="2">SING2019-196</strain>
    </source>
</reference>
<dbReference type="EMBL" id="BSYO01000018">
    <property type="protein sequence ID" value="GMH17718.1"/>
    <property type="molecule type" value="Genomic_DNA"/>
</dbReference>
<evidence type="ECO:0000313" key="3">
    <source>
        <dbReference type="Proteomes" id="UP001279734"/>
    </source>
</evidence>
<proteinExistence type="predicted"/>